<protein>
    <submittedName>
        <fullName evidence="2">Uncharacterized protein</fullName>
    </submittedName>
</protein>
<dbReference type="PANTHER" id="PTHR21523">
    <property type="match status" value="1"/>
</dbReference>
<accession>A0A915DVS4</accession>
<evidence type="ECO:0000313" key="2">
    <source>
        <dbReference type="WBParaSite" id="jg23470"/>
    </source>
</evidence>
<keyword evidence="1" id="KW-1185">Reference proteome</keyword>
<dbReference type="Proteomes" id="UP000887574">
    <property type="component" value="Unplaced"/>
</dbReference>
<reference evidence="2" key="1">
    <citation type="submission" date="2022-11" db="UniProtKB">
        <authorList>
            <consortium name="WormBaseParasite"/>
        </authorList>
    </citation>
    <scope>IDENTIFICATION</scope>
</reference>
<dbReference type="AlphaFoldDB" id="A0A915DVS4"/>
<organism evidence="1 2">
    <name type="scientific">Ditylenchus dipsaci</name>
    <dbReference type="NCBI Taxonomy" id="166011"/>
    <lineage>
        <taxon>Eukaryota</taxon>
        <taxon>Metazoa</taxon>
        <taxon>Ecdysozoa</taxon>
        <taxon>Nematoda</taxon>
        <taxon>Chromadorea</taxon>
        <taxon>Rhabditida</taxon>
        <taxon>Tylenchina</taxon>
        <taxon>Tylenchomorpha</taxon>
        <taxon>Sphaerularioidea</taxon>
        <taxon>Anguinidae</taxon>
        <taxon>Anguininae</taxon>
        <taxon>Ditylenchus</taxon>
    </lineage>
</organism>
<dbReference type="PANTHER" id="PTHR21523:SF38">
    <property type="entry name" value="MLT-TEN (MLT-10) RELATED"/>
    <property type="match status" value="1"/>
</dbReference>
<proteinExistence type="predicted"/>
<sequence>MSRYPALCRSSRGNQIHQLVIANDQHSLGPANSLPYRSRWSSWSSFVDDCANNQVKEVILVVLVQSRCSHPAIGKRAEPSSIHLFSAVPGALMARVLSPAAFRAEILSPRALTAFVLTPEALIAEVLSPKVLDTRILSPESLIVKVLSPSLLAPKVLSPETIGITVLSPSILSPHILSGEKLMLEVSVFGIDFVLEPRLAGCALKAQCGFL</sequence>
<dbReference type="WBParaSite" id="jg23470">
    <property type="protein sequence ID" value="jg23470"/>
    <property type="gene ID" value="jg23470"/>
</dbReference>
<name>A0A915DVS4_9BILA</name>
<evidence type="ECO:0000313" key="1">
    <source>
        <dbReference type="Proteomes" id="UP000887574"/>
    </source>
</evidence>